<protein>
    <recommendedName>
        <fullName evidence="2">Transglutaminase-like domain-containing protein</fullName>
    </recommendedName>
</protein>
<gene>
    <name evidence="3" type="ORF">DB31_4963</name>
</gene>
<feature type="transmembrane region" description="Helical" evidence="1">
    <location>
        <begin position="554"/>
        <end position="572"/>
    </location>
</feature>
<dbReference type="Pfam" id="PF13559">
    <property type="entry name" value="DUF4129"/>
    <property type="match status" value="1"/>
</dbReference>
<reference evidence="3 4" key="1">
    <citation type="submission" date="2014-04" db="EMBL/GenBank/DDBJ databases">
        <title>Genome assembly of Hyalangium minutum DSM 14724.</title>
        <authorList>
            <person name="Sharma G."/>
            <person name="Subramanian S."/>
        </authorList>
    </citation>
    <scope>NUCLEOTIDE SEQUENCE [LARGE SCALE GENOMIC DNA]</scope>
    <source>
        <strain evidence="3 4">DSM 14724</strain>
    </source>
</reference>
<accession>A0A085WQF8</accession>
<feature type="transmembrane region" description="Helical" evidence="1">
    <location>
        <begin position="29"/>
        <end position="47"/>
    </location>
</feature>
<feature type="domain" description="Transglutaminase-like" evidence="2">
    <location>
        <begin position="421"/>
        <end position="490"/>
    </location>
</feature>
<dbReference type="InterPro" id="IPR038765">
    <property type="entry name" value="Papain-like_cys_pep_sf"/>
</dbReference>
<dbReference type="Proteomes" id="UP000028725">
    <property type="component" value="Unassembled WGS sequence"/>
</dbReference>
<dbReference type="SMART" id="SM00460">
    <property type="entry name" value="TGc"/>
    <property type="match status" value="1"/>
</dbReference>
<keyword evidence="4" id="KW-1185">Reference proteome</keyword>
<sequence length="665" mass="71944">MSSPSRLRLRLRDLGAGAAFGSMAVSGQLPAWAIGLFGVALVCALLGKRLFAQRAKSTSVLLLVLAAMLGLSVYVGQLDLVVAACAFAGLIAAHRLLSTPDSRTDGQVQLTGLLMVAGGAALSGELTFALFLVAYAVFASLSMGLTVVEAAVPEGEPLPVREVVRPLSLGLCFALLGALAFFVLFPRLNWSMAGRRTGPGLGATTGLADTVRLGGAGTLKSNPRVVLRAHITPDPGVEHLGAYWVARTYDIFDGQEWTSVGNNPKRSRPRVTLRPGGEQSIHQRIELLPAYGARTLVALETPTRLGNAVAHQASGTRRTSLMELGGGEVRFTENALAYAYEATSVPPEEDASTSLTEVERGQLLALPDRLDPRVEALARKVLDGETDPLKAAQKLSAWLQREYAYTLELSGDVEDPLADFLFERKAGHCEHFATALTIMLRTQGISARLSTGFFGGERSTEDYILRAGDAHAWTHVLVPERGFVTIDATPPSNRASQSLPALEFLTGLYEAIEARWRTSVIDYSLRDQLDAAQKLIRPPREPGRTSSRLPPARIWGLALLVGLLTYGTWRILSGRLSAPRPHAATQLIDSVEGLLREAGLRPRSDESLEELTTRLVREQHSLAEPLAPITRRYLEARFGQRPLAAGEAERLLAPLRRYLETRRAA</sequence>
<organism evidence="3 4">
    <name type="scientific">Hyalangium minutum</name>
    <dbReference type="NCBI Taxonomy" id="394096"/>
    <lineage>
        <taxon>Bacteria</taxon>
        <taxon>Pseudomonadati</taxon>
        <taxon>Myxococcota</taxon>
        <taxon>Myxococcia</taxon>
        <taxon>Myxococcales</taxon>
        <taxon>Cystobacterineae</taxon>
        <taxon>Archangiaceae</taxon>
        <taxon>Hyalangium</taxon>
    </lineage>
</organism>
<dbReference type="STRING" id="394096.DB31_4963"/>
<keyword evidence="1" id="KW-1133">Transmembrane helix</keyword>
<dbReference type="SUPFAM" id="SSF54001">
    <property type="entry name" value="Cysteine proteinases"/>
    <property type="match status" value="1"/>
</dbReference>
<dbReference type="InterPro" id="IPR052901">
    <property type="entry name" value="Bact_TGase-like"/>
</dbReference>
<dbReference type="Pfam" id="PF01841">
    <property type="entry name" value="Transglut_core"/>
    <property type="match status" value="1"/>
</dbReference>
<dbReference type="InterPro" id="IPR025403">
    <property type="entry name" value="TgpA-like_C"/>
</dbReference>
<evidence type="ECO:0000313" key="3">
    <source>
        <dbReference type="EMBL" id="KFE69921.1"/>
    </source>
</evidence>
<dbReference type="Gene3D" id="3.10.620.30">
    <property type="match status" value="1"/>
</dbReference>
<dbReference type="Pfam" id="PF11992">
    <property type="entry name" value="TgpA_N"/>
    <property type="match status" value="1"/>
</dbReference>
<dbReference type="EMBL" id="JMCB01000003">
    <property type="protein sequence ID" value="KFE69921.1"/>
    <property type="molecule type" value="Genomic_DNA"/>
</dbReference>
<evidence type="ECO:0000256" key="1">
    <source>
        <dbReference type="SAM" id="Phobius"/>
    </source>
</evidence>
<dbReference type="PANTHER" id="PTHR42736">
    <property type="entry name" value="PROTEIN-GLUTAMINE GAMMA-GLUTAMYLTRANSFERASE"/>
    <property type="match status" value="1"/>
</dbReference>
<keyword evidence="1" id="KW-0472">Membrane</keyword>
<dbReference type="InterPro" id="IPR002931">
    <property type="entry name" value="Transglutaminase-like"/>
</dbReference>
<dbReference type="RefSeq" id="WP_044184312.1">
    <property type="nucleotide sequence ID" value="NZ_JMCB01000003.1"/>
</dbReference>
<dbReference type="PATRIC" id="fig|394096.3.peg.1446"/>
<keyword evidence="1" id="KW-0812">Transmembrane</keyword>
<feature type="transmembrane region" description="Helical" evidence="1">
    <location>
        <begin position="110"/>
        <end position="138"/>
    </location>
</feature>
<dbReference type="InterPro" id="IPR021878">
    <property type="entry name" value="TgpA_N"/>
</dbReference>
<evidence type="ECO:0000259" key="2">
    <source>
        <dbReference type="SMART" id="SM00460"/>
    </source>
</evidence>
<comment type="caution">
    <text evidence="3">The sequence shown here is derived from an EMBL/GenBank/DDBJ whole genome shotgun (WGS) entry which is preliminary data.</text>
</comment>
<dbReference type="AlphaFoldDB" id="A0A085WQF8"/>
<dbReference type="PANTHER" id="PTHR42736:SF1">
    <property type="entry name" value="PROTEIN-GLUTAMINE GAMMA-GLUTAMYLTRANSFERASE"/>
    <property type="match status" value="1"/>
</dbReference>
<feature type="transmembrane region" description="Helical" evidence="1">
    <location>
        <begin position="167"/>
        <end position="186"/>
    </location>
</feature>
<evidence type="ECO:0000313" key="4">
    <source>
        <dbReference type="Proteomes" id="UP000028725"/>
    </source>
</evidence>
<feature type="transmembrane region" description="Helical" evidence="1">
    <location>
        <begin position="59"/>
        <end position="75"/>
    </location>
</feature>
<name>A0A085WQF8_9BACT</name>
<feature type="transmembrane region" description="Helical" evidence="1">
    <location>
        <begin position="81"/>
        <end position="98"/>
    </location>
</feature>
<proteinExistence type="predicted"/>